<keyword evidence="2" id="KW-1185">Reference proteome</keyword>
<name>A0ABR3MWJ3_9TELE</name>
<gene>
    <name evidence="1" type="ORF">QQF64_031268</name>
</gene>
<sequence>MEATCGLYAAQRENAAVRRGEIAETLLLRPAHLSSDQWASSASRCNRTHIRSERRWVHIIITPPAEPKAHELTDDPRAPSSIPHFRMTECDARVRNAAAQTTIIDRSADIHTTDRRSWTSQHLLHCLTSAASPLIQIQEPSSKVMADRYAVYWNRTNPR</sequence>
<evidence type="ECO:0000313" key="1">
    <source>
        <dbReference type="EMBL" id="KAL1268979.1"/>
    </source>
</evidence>
<proteinExistence type="predicted"/>
<reference evidence="1 2" key="1">
    <citation type="submission" date="2023-09" db="EMBL/GenBank/DDBJ databases">
        <authorList>
            <person name="Wang M."/>
        </authorList>
    </citation>
    <scope>NUCLEOTIDE SEQUENCE [LARGE SCALE GENOMIC DNA]</scope>
    <source>
        <strain evidence="1">GT-2023</strain>
        <tissue evidence="1">Liver</tissue>
    </source>
</reference>
<dbReference type="Proteomes" id="UP001558613">
    <property type="component" value="Unassembled WGS sequence"/>
</dbReference>
<accession>A0ABR3MWJ3</accession>
<organism evidence="1 2">
    <name type="scientific">Cirrhinus molitorella</name>
    <name type="common">mud carp</name>
    <dbReference type="NCBI Taxonomy" id="172907"/>
    <lineage>
        <taxon>Eukaryota</taxon>
        <taxon>Metazoa</taxon>
        <taxon>Chordata</taxon>
        <taxon>Craniata</taxon>
        <taxon>Vertebrata</taxon>
        <taxon>Euteleostomi</taxon>
        <taxon>Actinopterygii</taxon>
        <taxon>Neopterygii</taxon>
        <taxon>Teleostei</taxon>
        <taxon>Ostariophysi</taxon>
        <taxon>Cypriniformes</taxon>
        <taxon>Cyprinidae</taxon>
        <taxon>Labeoninae</taxon>
        <taxon>Labeonini</taxon>
        <taxon>Cirrhinus</taxon>
    </lineage>
</organism>
<evidence type="ECO:0000313" key="2">
    <source>
        <dbReference type="Proteomes" id="UP001558613"/>
    </source>
</evidence>
<dbReference type="EMBL" id="JAYMGO010000008">
    <property type="protein sequence ID" value="KAL1268979.1"/>
    <property type="molecule type" value="Genomic_DNA"/>
</dbReference>
<comment type="caution">
    <text evidence="1">The sequence shown here is derived from an EMBL/GenBank/DDBJ whole genome shotgun (WGS) entry which is preliminary data.</text>
</comment>
<protein>
    <submittedName>
        <fullName evidence="1">Uncharacterized protein</fullName>
    </submittedName>
</protein>